<dbReference type="Proteomes" id="UP000186601">
    <property type="component" value="Unassembled WGS sequence"/>
</dbReference>
<dbReference type="CDD" id="cd19165">
    <property type="entry name" value="HemeO"/>
    <property type="match status" value="1"/>
</dbReference>
<proteinExistence type="predicted"/>
<keyword evidence="4" id="KW-1133">Transmembrane helix</keyword>
<dbReference type="GO" id="GO:0004392">
    <property type="term" value="F:heme oxygenase (decyclizing) activity"/>
    <property type="evidence" value="ECO:0007669"/>
    <property type="project" value="InterPro"/>
</dbReference>
<dbReference type="AlphaFoldDB" id="A0A2R6NWB4"/>
<evidence type="ECO:0000256" key="1">
    <source>
        <dbReference type="ARBA" id="ARBA00022617"/>
    </source>
</evidence>
<dbReference type="Gene3D" id="1.20.910.10">
    <property type="entry name" value="Heme oxygenase-like"/>
    <property type="match status" value="1"/>
</dbReference>
<name>A0A2R6NWB4_9APHY</name>
<dbReference type="SUPFAM" id="SSF48613">
    <property type="entry name" value="Heme oxygenase-like"/>
    <property type="match status" value="1"/>
</dbReference>
<evidence type="ECO:0008006" key="7">
    <source>
        <dbReference type="Google" id="ProtNLM"/>
    </source>
</evidence>
<dbReference type="STRING" id="98765.A0A2R6NWB4"/>
<evidence type="ECO:0000313" key="5">
    <source>
        <dbReference type="EMBL" id="PSR78198.1"/>
    </source>
</evidence>
<feature type="transmembrane region" description="Helical" evidence="4">
    <location>
        <begin position="296"/>
        <end position="318"/>
    </location>
</feature>
<dbReference type="InterPro" id="IPR016053">
    <property type="entry name" value="Haem_Oase-like"/>
</dbReference>
<comment type="caution">
    <text evidence="5">The sequence shown here is derived from an EMBL/GenBank/DDBJ whole genome shotgun (WGS) entry which is preliminary data.</text>
</comment>
<evidence type="ECO:0000256" key="3">
    <source>
        <dbReference type="ARBA" id="ARBA00023004"/>
    </source>
</evidence>
<reference evidence="5 6" key="1">
    <citation type="submission" date="2018-02" db="EMBL/GenBank/DDBJ databases">
        <title>Genome sequence of the basidiomycete white-rot fungus Phlebia centrifuga.</title>
        <authorList>
            <person name="Granchi Z."/>
            <person name="Peng M."/>
            <person name="de Vries R.P."/>
            <person name="Hilden K."/>
            <person name="Makela M.R."/>
            <person name="Grigoriev I."/>
            <person name="Riley R."/>
        </authorList>
    </citation>
    <scope>NUCLEOTIDE SEQUENCE [LARGE SCALE GENOMIC DNA]</scope>
    <source>
        <strain evidence="5 6">FBCC195</strain>
    </source>
</reference>
<keyword evidence="4" id="KW-0472">Membrane</keyword>
<dbReference type="InterPro" id="IPR016084">
    <property type="entry name" value="Haem_Oase-like_multi-hlx"/>
</dbReference>
<gene>
    <name evidence="5" type="ORF">PHLCEN_2v7530</name>
</gene>
<protein>
    <recommendedName>
        <fullName evidence="7">Heme oxygenase</fullName>
    </recommendedName>
</protein>
<dbReference type="GO" id="GO:0006788">
    <property type="term" value="P:heme oxidation"/>
    <property type="evidence" value="ECO:0007669"/>
    <property type="project" value="InterPro"/>
</dbReference>
<accession>A0A2R6NWB4</accession>
<evidence type="ECO:0000256" key="4">
    <source>
        <dbReference type="SAM" id="Phobius"/>
    </source>
</evidence>
<evidence type="ECO:0000256" key="2">
    <source>
        <dbReference type="ARBA" id="ARBA00022723"/>
    </source>
</evidence>
<keyword evidence="4" id="KW-0812">Transmembrane</keyword>
<dbReference type="PANTHER" id="PTHR10720">
    <property type="entry name" value="HEME OXYGENASE"/>
    <property type="match status" value="1"/>
</dbReference>
<keyword evidence="6" id="KW-1185">Reference proteome</keyword>
<evidence type="ECO:0000313" key="6">
    <source>
        <dbReference type="Proteomes" id="UP000186601"/>
    </source>
</evidence>
<keyword evidence="3" id="KW-0408">Iron</keyword>
<dbReference type="Pfam" id="PF01126">
    <property type="entry name" value="Heme_oxygenase"/>
    <property type="match status" value="1"/>
</dbReference>
<dbReference type="InterPro" id="IPR002051">
    <property type="entry name" value="Haem_Oase"/>
</dbReference>
<dbReference type="PANTHER" id="PTHR10720:SF0">
    <property type="entry name" value="HEME OXYGENASE"/>
    <property type="match status" value="1"/>
</dbReference>
<dbReference type="EMBL" id="MLYV02000755">
    <property type="protein sequence ID" value="PSR78198.1"/>
    <property type="molecule type" value="Genomic_DNA"/>
</dbReference>
<sequence>MTSVSTATEVDWSQPVAALLRIGTAQAHEKAEHSEGAAWLTRGELDREEYVRFLMMLYHVYETFERALDRHATHLVLAPTYNPTLFSRTPSLSADIAYLLETPESSWQSHPIHETLVSSPPEPFADYTARLQELADNESQVPRLLAHAYVRYLGDLSGGQFIKRRLVKAYGLEDGAGVSFYEFKQLGGSGSSTMGDMKKIKEWYRAGMNAGVGDDVALKAAILDEANVAFDLNSGLFTTLKPPSEPPMPSSPMPDIMLGEPLTPTTDSPTPKELTPEPAVTKVVYEAPSQEGTFPVASVIAFILALCLSHFVLVLGGFTGDKGYGKLEAVIHWFADLFSPSA</sequence>
<dbReference type="OrthoDB" id="652091at2759"/>
<keyword evidence="2" id="KW-0479">Metal-binding</keyword>
<keyword evidence="1" id="KW-0349">Heme</keyword>
<dbReference type="GO" id="GO:0046872">
    <property type="term" value="F:metal ion binding"/>
    <property type="evidence" value="ECO:0007669"/>
    <property type="project" value="UniProtKB-KW"/>
</dbReference>
<organism evidence="5 6">
    <name type="scientific">Hermanssonia centrifuga</name>
    <dbReference type="NCBI Taxonomy" id="98765"/>
    <lineage>
        <taxon>Eukaryota</taxon>
        <taxon>Fungi</taxon>
        <taxon>Dikarya</taxon>
        <taxon>Basidiomycota</taxon>
        <taxon>Agaricomycotina</taxon>
        <taxon>Agaricomycetes</taxon>
        <taxon>Polyporales</taxon>
        <taxon>Meruliaceae</taxon>
        <taxon>Hermanssonia</taxon>
    </lineage>
</organism>